<dbReference type="Gene3D" id="1.20.120.20">
    <property type="entry name" value="Apolipoprotein"/>
    <property type="match status" value="1"/>
</dbReference>
<feature type="transmembrane region" description="Helical" evidence="5">
    <location>
        <begin position="549"/>
        <end position="569"/>
    </location>
</feature>
<comment type="subcellular location">
    <subcellularLocation>
        <location evidence="1">Membrane</location>
        <topology evidence="1">Multi-pass membrane protein</topology>
    </subcellularLocation>
</comment>
<dbReference type="Pfam" id="PF12698">
    <property type="entry name" value="ABC2_membrane_3"/>
    <property type="match status" value="1"/>
</dbReference>
<accession>A0ABV4YRL8</accession>
<dbReference type="EMBL" id="JAROBZ020000001">
    <property type="protein sequence ID" value="MFB3166703.1"/>
    <property type="molecule type" value="Genomic_DNA"/>
</dbReference>
<dbReference type="Gene3D" id="3.40.1710.10">
    <property type="entry name" value="abc type-2 transporter like domain"/>
    <property type="match status" value="1"/>
</dbReference>
<dbReference type="NCBIfam" id="TIGR03061">
    <property type="entry name" value="pip_yhgE_Nterm"/>
    <property type="match status" value="1"/>
</dbReference>
<feature type="domain" description="ABC-2 type transporter transmembrane" evidence="6">
    <location>
        <begin position="491"/>
        <end position="623"/>
    </location>
</feature>
<dbReference type="InterPro" id="IPR013525">
    <property type="entry name" value="ABC2_TM"/>
</dbReference>
<feature type="transmembrane region" description="Helical" evidence="5">
    <location>
        <begin position="480"/>
        <end position="497"/>
    </location>
</feature>
<keyword evidence="4 5" id="KW-0472">Membrane</keyword>
<sequence>MRKIWSIYITDWKNIFSVPTVALLVVGLMLLPSAYAWFNIKSMWDPYGNTSGIIVAVANEDEGAVVRLTEQKINVGEETIKNLKKNKKLGWVFVDQKEAIRGVKHGDYYAYLIIPKDFSKKITSILEANPKKPQIVFGVNEKINAVAPKIAASGATAVTAQISEAFIKTVGDAIFSAFYKAGVELEKDLPSIFSVENQIFELEKALPQIEEMGRKAIELEGKLPEIHEKGQQIIALEQRIPELDQVGQSILKVEASLPLVMDAGEQVLAVQERLNDISRTTAIINDVVTHITEIETQIKQAMDSVNEANQSSTNSEQLTPLYNELMDIHGIIQNTRTDLQQKVDQVTGGINTAADFVKDVFPTVEQKIHKAADFVRNDLPKVESDIREAADLIRTKLPAAEQAIHKAADFARNDLPGFEEKVRNAADRLRQFKGSVNIYDLIEYLKHDPNKESSFLAKPILLKTERIFPIPNYGSAMTPFYTMLALWVGGTLLVSSLRVDVEDVESQFKHYQIYFGRLLTFLTIGILQAVIVSIGDLYIIHAYVADKLWFVLFSIFISIVFTTIIYTLCSVFGNIGKGLSIILLVLQISSSGATFPVSLTPAFFQALHPFMPFTYAVSILRETVGGMIKAVVIRDTLYLLIFVGISFLLALALKRPLGGWIHRTAERAKSTKIVP</sequence>
<feature type="transmembrane region" description="Helical" evidence="5">
    <location>
        <begin position="581"/>
        <end position="604"/>
    </location>
</feature>
<dbReference type="InterPro" id="IPR017500">
    <property type="entry name" value="Phage_infect_YhgE_N"/>
</dbReference>
<dbReference type="InterPro" id="IPR051328">
    <property type="entry name" value="T7SS_ABC-Transporter"/>
</dbReference>
<keyword evidence="2 5" id="KW-0812">Transmembrane</keyword>
<feature type="domain" description="ABC-2 type transporter transmembrane" evidence="7">
    <location>
        <begin position="49"/>
        <end position="183"/>
    </location>
</feature>
<evidence type="ECO:0000256" key="5">
    <source>
        <dbReference type="SAM" id="Phobius"/>
    </source>
</evidence>
<evidence type="ECO:0000256" key="4">
    <source>
        <dbReference type="ARBA" id="ARBA00023136"/>
    </source>
</evidence>
<dbReference type="PANTHER" id="PTHR43077:SF10">
    <property type="entry name" value="TRANSPORT PERMEASE PROTEIN"/>
    <property type="match status" value="1"/>
</dbReference>
<evidence type="ECO:0000259" key="7">
    <source>
        <dbReference type="Pfam" id="PF12698"/>
    </source>
</evidence>
<dbReference type="InterPro" id="IPR017501">
    <property type="entry name" value="Phage_infect_YhgE_C"/>
</dbReference>
<keyword evidence="3 5" id="KW-1133">Transmembrane helix</keyword>
<reference evidence="8 9" key="1">
    <citation type="submission" date="2024-05" db="EMBL/GenBank/DDBJ databases">
        <authorList>
            <person name="Venkateswaran K."/>
        </authorList>
    </citation>
    <scope>NUCLEOTIDE SEQUENCE [LARGE SCALE GENOMIC DNA]</scope>
    <source>
        <strain evidence="8 9">179-C4-2-HS</strain>
    </source>
</reference>
<protein>
    <submittedName>
        <fullName evidence="8">YhgE/Pip domain-containing protein</fullName>
    </submittedName>
</protein>
<dbReference type="PANTHER" id="PTHR43077">
    <property type="entry name" value="TRANSPORT PERMEASE YVFS-RELATED"/>
    <property type="match status" value="1"/>
</dbReference>
<evidence type="ECO:0000313" key="9">
    <source>
        <dbReference type="Proteomes" id="UP001241748"/>
    </source>
</evidence>
<name>A0ABV4YRL8_9BACI</name>
<dbReference type="Proteomes" id="UP001241748">
    <property type="component" value="Unassembled WGS sequence"/>
</dbReference>
<dbReference type="Pfam" id="PF01061">
    <property type="entry name" value="ABC2_membrane"/>
    <property type="match status" value="1"/>
</dbReference>
<gene>
    <name evidence="8" type="ORF">P5G62_006240</name>
</gene>
<feature type="transmembrane region" description="Helical" evidence="5">
    <location>
        <begin position="636"/>
        <end position="653"/>
    </location>
</feature>
<evidence type="ECO:0000256" key="2">
    <source>
        <dbReference type="ARBA" id="ARBA00022692"/>
    </source>
</evidence>
<keyword evidence="9" id="KW-1185">Reference proteome</keyword>
<feature type="transmembrane region" description="Helical" evidence="5">
    <location>
        <begin position="518"/>
        <end position="543"/>
    </location>
</feature>
<comment type="caution">
    <text evidence="8">The sequence shown here is derived from an EMBL/GenBank/DDBJ whole genome shotgun (WGS) entry which is preliminary data.</text>
</comment>
<dbReference type="NCBIfam" id="TIGR03062">
    <property type="entry name" value="pip_yhgE_Cterm"/>
    <property type="match status" value="1"/>
</dbReference>
<dbReference type="RefSeq" id="WP_306075584.1">
    <property type="nucleotide sequence ID" value="NZ_JAROBZ020000001.1"/>
</dbReference>
<organism evidence="8 9">
    <name type="scientific">Neobacillus driksii</name>
    <dbReference type="NCBI Taxonomy" id="3035913"/>
    <lineage>
        <taxon>Bacteria</taxon>
        <taxon>Bacillati</taxon>
        <taxon>Bacillota</taxon>
        <taxon>Bacilli</taxon>
        <taxon>Bacillales</taxon>
        <taxon>Bacillaceae</taxon>
        <taxon>Neobacillus</taxon>
    </lineage>
</organism>
<evidence type="ECO:0000313" key="8">
    <source>
        <dbReference type="EMBL" id="MFB3166703.1"/>
    </source>
</evidence>
<proteinExistence type="predicted"/>
<evidence type="ECO:0000256" key="1">
    <source>
        <dbReference type="ARBA" id="ARBA00004141"/>
    </source>
</evidence>
<evidence type="ECO:0000259" key="6">
    <source>
        <dbReference type="Pfam" id="PF01061"/>
    </source>
</evidence>
<evidence type="ECO:0000256" key="3">
    <source>
        <dbReference type="ARBA" id="ARBA00022989"/>
    </source>
</evidence>